<proteinExistence type="predicted"/>
<protein>
    <submittedName>
        <fullName evidence="2">Uncharacterized protein</fullName>
    </submittedName>
</protein>
<evidence type="ECO:0000313" key="2">
    <source>
        <dbReference type="EMBL" id="KPL81393.1"/>
    </source>
</evidence>
<name>A0A0P6XNT5_9CHLR</name>
<dbReference type="Proteomes" id="UP000050277">
    <property type="component" value="Unassembled WGS sequence"/>
</dbReference>
<feature type="transmembrane region" description="Helical" evidence="1">
    <location>
        <begin position="612"/>
        <end position="631"/>
    </location>
</feature>
<keyword evidence="3" id="KW-1185">Reference proteome</keyword>
<feature type="transmembrane region" description="Helical" evidence="1">
    <location>
        <begin position="483"/>
        <end position="500"/>
    </location>
</feature>
<feature type="transmembrane region" description="Helical" evidence="1">
    <location>
        <begin position="312"/>
        <end position="333"/>
    </location>
</feature>
<keyword evidence="1" id="KW-1133">Transmembrane helix</keyword>
<keyword evidence="1" id="KW-0472">Membrane</keyword>
<gene>
    <name evidence="2" type="ORF">SE18_22370</name>
</gene>
<evidence type="ECO:0000313" key="3">
    <source>
        <dbReference type="Proteomes" id="UP000050277"/>
    </source>
</evidence>
<sequence length="634" mass="71431">MAFATPEQVHRYPRRFKWIFEVLCTVLVVVAVVRWGRAVLQYLWDSRNINAAFIARDTFYEPVVNWFNQTGQSRPRIRDLLDLAPSFGWLGLALLVVVFVRNFFPTIRTSSRGILIEWGNGWLPVGWEQVSGLRVTEDLSGERFVLLLQTNNKALTSWHRFYSLLYRFSLRRGVLITSGISDFLPLVRMLTSELEQVARQTKQPAVKLDEKASSPLFQLLLSPAGFFSRRSKSDKDYVEYATQAGLTAQPGRVASIMATYPKRISTLLVGGTAIMAVLGLLRVLDMLRQWIGLSFGLGGIFSSAPLPLDQSVWWLPVAAVLLLIVLIPMLVVVRNILPDIESRQEGLMVRYFNRWLLVRWEEIIAVKTASLSEDNHVVLIQTTNQSLKLMHHLSSLLFDGSNARGVLLTSALSVYDPLVQQIVLEVSRRQRPNDQDEGILTEDAPAWLLRLMFKPSEAIDRMVSNILRREDSDKIKFETMLTLGRPMLWLAAIPTLMLLVERHINGVHYPTVGSIINVLIFAGFCLLEYPIAAAVARFSERNMDGDAHLARPFYLYPTAQLPRIVVMLGALLLLVLNVPLLPILLWIGAAIWSFLLTSGLWEGLYGWSGGKLLGIGAIPAIIQVIALMMWASMS</sequence>
<dbReference type="AlphaFoldDB" id="A0A0P6XNT5"/>
<dbReference type="STRING" id="70996.SE18_22370"/>
<keyword evidence="1" id="KW-0812">Transmembrane</keyword>
<feature type="transmembrane region" description="Helical" evidence="1">
    <location>
        <begin position="18"/>
        <end position="36"/>
    </location>
</feature>
<comment type="caution">
    <text evidence="2">The sequence shown here is derived from an EMBL/GenBank/DDBJ whole genome shotgun (WGS) entry which is preliminary data.</text>
</comment>
<evidence type="ECO:0000256" key="1">
    <source>
        <dbReference type="SAM" id="Phobius"/>
    </source>
</evidence>
<dbReference type="EMBL" id="LGKP01000035">
    <property type="protein sequence ID" value="KPL81393.1"/>
    <property type="molecule type" value="Genomic_DNA"/>
</dbReference>
<reference evidence="2 3" key="1">
    <citation type="submission" date="2015-07" db="EMBL/GenBank/DDBJ databases">
        <title>Whole genome sequence of Herpetosiphon geysericola DSM 7119.</title>
        <authorList>
            <person name="Hemp J."/>
            <person name="Ward L.M."/>
            <person name="Pace L.A."/>
            <person name="Fischer W.W."/>
        </authorList>
    </citation>
    <scope>NUCLEOTIDE SEQUENCE [LARGE SCALE GENOMIC DNA]</scope>
    <source>
        <strain evidence="2 3">DSM 7119</strain>
    </source>
</reference>
<feature type="transmembrane region" description="Helical" evidence="1">
    <location>
        <begin position="264"/>
        <end position="284"/>
    </location>
</feature>
<feature type="transmembrane region" description="Helical" evidence="1">
    <location>
        <begin position="86"/>
        <end position="104"/>
    </location>
</feature>
<feature type="transmembrane region" description="Helical" evidence="1">
    <location>
        <begin position="512"/>
        <end position="532"/>
    </location>
</feature>
<accession>A0A0P6XNT5</accession>
<organism evidence="2 3">
    <name type="scientific">Herpetosiphon geysericola</name>
    <dbReference type="NCBI Taxonomy" id="70996"/>
    <lineage>
        <taxon>Bacteria</taxon>
        <taxon>Bacillati</taxon>
        <taxon>Chloroflexota</taxon>
        <taxon>Chloroflexia</taxon>
        <taxon>Herpetosiphonales</taxon>
        <taxon>Herpetosiphonaceae</taxon>
        <taxon>Herpetosiphon</taxon>
    </lineage>
</organism>